<name>A0A9D4EAL3_DREPO</name>
<organism evidence="1 2">
    <name type="scientific">Dreissena polymorpha</name>
    <name type="common">Zebra mussel</name>
    <name type="synonym">Mytilus polymorpha</name>
    <dbReference type="NCBI Taxonomy" id="45954"/>
    <lineage>
        <taxon>Eukaryota</taxon>
        <taxon>Metazoa</taxon>
        <taxon>Spiralia</taxon>
        <taxon>Lophotrochozoa</taxon>
        <taxon>Mollusca</taxon>
        <taxon>Bivalvia</taxon>
        <taxon>Autobranchia</taxon>
        <taxon>Heteroconchia</taxon>
        <taxon>Euheterodonta</taxon>
        <taxon>Imparidentia</taxon>
        <taxon>Neoheterodontei</taxon>
        <taxon>Myida</taxon>
        <taxon>Dreissenoidea</taxon>
        <taxon>Dreissenidae</taxon>
        <taxon>Dreissena</taxon>
    </lineage>
</organism>
<keyword evidence="2" id="KW-1185">Reference proteome</keyword>
<evidence type="ECO:0000313" key="2">
    <source>
        <dbReference type="Proteomes" id="UP000828390"/>
    </source>
</evidence>
<reference evidence="1" key="2">
    <citation type="submission" date="2020-11" db="EMBL/GenBank/DDBJ databases">
        <authorList>
            <person name="McCartney M.A."/>
            <person name="Auch B."/>
            <person name="Kono T."/>
            <person name="Mallez S."/>
            <person name="Becker A."/>
            <person name="Gohl D.M."/>
            <person name="Silverstein K.A.T."/>
            <person name="Koren S."/>
            <person name="Bechman K.B."/>
            <person name="Herman A."/>
            <person name="Abrahante J.E."/>
            <person name="Garbe J."/>
        </authorList>
    </citation>
    <scope>NUCLEOTIDE SEQUENCE</scope>
    <source>
        <strain evidence="1">Duluth1</strain>
        <tissue evidence="1">Whole animal</tissue>
    </source>
</reference>
<protein>
    <submittedName>
        <fullName evidence="1">Uncharacterized protein</fullName>
    </submittedName>
</protein>
<accession>A0A9D4EAL3</accession>
<gene>
    <name evidence="1" type="ORF">DPMN_177095</name>
</gene>
<proteinExistence type="predicted"/>
<comment type="caution">
    <text evidence="1">The sequence shown here is derived from an EMBL/GenBank/DDBJ whole genome shotgun (WGS) entry which is preliminary data.</text>
</comment>
<dbReference type="Proteomes" id="UP000828390">
    <property type="component" value="Unassembled WGS sequence"/>
</dbReference>
<evidence type="ECO:0000313" key="1">
    <source>
        <dbReference type="EMBL" id="KAH3775690.1"/>
    </source>
</evidence>
<dbReference type="EMBL" id="JAIWYP010000009">
    <property type="protein sequence ID" value="KAH3775690.1"/>
    <property type="molecule type" value="Genomic_DNA"/>
</dbReference>
<dbReference type="AlphaFoldDB" id="A0A9D4EAL3"/>
<reference evidence="1" key="1">
    <citation type="journal article" date="2019" name="bioRxiv">
        <title>The Genome of the Zebra Mussel, Dreissena polymorpha: A Resource for Invasive Species Research.</title>
        <authorList>
            <person name="McCartney M.A."/>
            <person name="Auch B."/>
            <person name="Kono T."/>
            <person name="Mallez S."/>
            <person name="Zhang Y."/>
            <person name="Obille A."/>
            <person name="Becker A."/>
            <person name="Abrahante J.E."/>
            <person name="Garbe J."/>
            <person name="Badalamenti J.P."/>
            <person name="Herman A."/>
            <person name="Mangelson H."/>
            <person name="Liachko I."/>
            <person name="Sullivan S."/>
            <person name="Sone E.D."/>
            <person name="Koren S."/>
            <person name="Silverstein K.A.T."/>
            <person name="Beckman K.B."/>
            <person name="Gohl D.M."/>
        </authorList>
    </citation>
    <scope>NUCLEOTIDE SEQUENCE</scope>
    <source>
        <strain evidence="1">Duluth1</strain>
        <tissue evidence="1">Whole animal</tissue>
    </source>
</reference>
<sequence length="50" mass="5324">MGLFVSKALVISGAVCKKISCQQHLSTESILSAERLLSVMGLFVCKALVN</sequence>